<dbReference type="InterPro" id="IPR004583">
    <property type="entry name" value="DNA_repair_Rad4"/>
</dbReference>
<comment type="similarity">
    <text evidence="2">Belongs to the XPC family.</text>
</comment>
<dbReference type="GO" id="GO:0000122">
    <property type="term" value="P:negative regulation of transcription by RNA polymerase II"/>
    <property type="evidence" value="ECO:0007669"/>
    <property type="project" value="EnsemblFungi"/>
</dbReference>
<dbReference type="AlphaFoldDB" id="J7R8N5"/>
<feature type="compositionally biased region" description="Basic and acidic residues" evidence="7">
    <location>
        <begin position="20"/>
        <end position="37"/>
    </location>
</feature>
<organism evidence="11 12">
    <name type="scientific">Huiozyma naganishii (strain ATCC MYA-139 / BCRC 22969 / CBS 8797 / KCTC 17520 / NBRC 10181 / NCYC 3082 / Yp74L-3)</name>
    <name type="common">Yeast</name>
    <name type="synonym">Kazachstania naganishii</name>
    <dbReference type="NCBI Taxonomy" id="1071383"/>
    <lineage>
        <taxon>Eukaryota</taxon>
        <taxon>Fungi</taxon>
        <taxon>Dikarya</taxon>
        <taxon>Ascomycota</taxon>
        <taxon>Saccharomycotina</taxon>
        <taxon>Saccharomycetes</taxon>
        <taxon>Saccharomycetales</taxon>
        <taxon>Saccharomycetaceae</taxon>
        <taxon>Huiozyma</taxon>
    </lineage>
</organism>
<dbReference type="GO" id="GO:0003697">
    <property type="term" value="F:single-stranded DNA binding"/>
    <property type="evidence" value="ECO:0007669"/>
    <property type="project" value="TreeGrafter"/>
</dbReference>
<keyword evidence="12" id="KW-1185">Reference proteome</keyword>
<gene>
    <name evidence="11" type="primary">KNAG0G01770</name>
    <name evidence="11" type="ordered locus">KNAG_0G01770</name>
</gene>
<feature type="domain" description="Rad4 beta-hairpin" evidence="9">
    <location>
        <begin position="481"/>
        <end position="537"/>
    </location>
</feature>
<evidence type="ECO:0000256" key="7">
    <source>
        <dbReference type="SAM" id="MobiDB-lite"/>
    </source>
</evidence>
<dbReference type="EMBL" id="HE978320">
    <property type="protein sequence ID" value="CCK71235.1"/>
    <property type="molecule type" value="Genomic_DNA"/>
</dbReference>
<dbReference type="PANTHER" id="PTHR12135">
    <property type="entry name" value="DNA REPAIR PROTEIN XP-C / RAD4"/>
    <property type="match status" value="1"/>
</dbReference>
<proteinExistence type="inferred from homology"/>
<dbReference type="Pfam" id="PF10405">
    <property type="entry name" value="BHD_3"/>
    <property type="match status" value="1"/>
</dbReference>
<comment type="subcellular location">
    <subcellularLocation>
        <location evidence="1">Nucleus</location>
    </subcellularLocation>
</comment>
<dbReference type="PANTHER" id="PTHR12135:SF0">
    <property type="entry name" value="DNA REPAIR PROTEIN COMPLEMENTING XP-C CELLS"/>
    <property type="match status" value="1"/>
</dbReference>
<dbReference type="InterPro" id="IPR018325">
    <property type="entry name" value="Rad4/PNGase_transGLS-fold"/>
</dbReference>
<dbReference type="SMART" id="SM01032">
    <property type="entry name" value="BHD_3"/>
    <property type="match status" value="1"/>
</dbReference>
<evidence type="ECO:0000313" key="11">
    <source>
        <dbReference type="EMBL" id="CCK71235.1"/>
    </source>
</evidence>
<dbReference type="GO" id="GO:0006289">
    <property type="term" value="P:nucleotide-excision repair"/>
    <property type="evidence" value="ECO:0007669"/>
    <property type="project" value="EnsemblFungi"/>
</dbReference>
<evidence type="ECO:0000259" key="10">
    <source>
        <dbReference type="SMART" id="SM01032"/>
    </source>
</evidence>
<dbReference type="SUPFAM" id="SSF54001">
    <property type="entry name" value="Cysteine proteinases"/>
    <property type="match status" value="1"/>
</dbReference>
<feature type="region of interest" description="Disordered" evidence="7">
    <location>
        <begin position="20"/>
        <end position="87"/>
    </location>
</feature>
<dbReference type="Gene3D" id="3.90.260.10">
    <property type="entry name" value="Transglutaminase-like"/>
    <property type="match status" value="1"/>
</dbReference>
<dbReference type="InterPro" id="IPR018026">
    <property type="entry name" value="DNA_repair_Rad4-like"/>
</dbReference>
<dbReference type="GO" id="GO:0071942">
    <property type="term" value="C:XPC complex"/>
    <property type="evidence" value="ECO:0007669"/>
    <property type="project" value="TreeGrafter"/>
</dbReference>
<dbReference type="RefSeq" id="XP_022465481.1">
    <property type="nucleotide sequence ID" value="XM_022609046.1"/>
</dbReference>
<dbReference type="OrthoDB" id="300780at2759"/>
<dbReference type="InterPro" id="IPR038765">
    <property type="entry name" value="Papain-like_cys_pep_sf"/>
</dbReference>
<dbReference type="InterPro" id="IPR018327">
    <property type="entry name" value="BHD_2"/>
</dbReference>
<dbReference type="InterPro" id="IPR042488">
    <property type="entry name" value="Rad4_BHD3_sf"/>
</dbReference>
<name>J7R8N5_HUIN7</name>
<dbReference type="SMART" id="SM01031">
    <property type="entry name" value="BHD_2"/>
    <property type="match status" value="1"/>
</dbReference>
<protein>
    <recommendedName>
        <fullName evidence="13">Rad4 beta-hairpin domain-containing protein</fullName>
    </recommendedName>
</protein>
<evidence type="ECO:0008006" key="13">
    <source>
        <dbReference type="Google" id="ProtNLM"/>
    </source>
</evidence>
<dbReference type="KEGG" id="kng:KNAG_0G01770"/>
<dbReference type="SMART" id="SM01030">
    <property type="entry name" value="BHD_1"/>
    <property type="match status" value="1"/>
</dbReference>
<evidence type="ECO:0000256" key="1">
    <source>
        <dbReference type="ARBA" id="ARBA00004123"/>
    </source>
</evidence>
<evidence type="ECO:0000259" key="8">
    <source>
        <dbReference type="SMART" id="SM01030"/>
    </source>
</evidence>
<dbReference type="Pfam" id="PF03835">
    <property type="entry name" value="Rad4"/>
    <property type="match status" value="1"/>
</dbReference>
<keyword evidence="4" id="KW-0238">DNA-binding</keyword>
<accession>J7R8N5</accession>
<dbReference type="OMA" id="IPEWLMS"/>
<dbReference type="InterPro" id="IPR018326">
    <property type="entry name" value="Rad4_beta-hairpin_dom1"/>
</dbReference>
<dbReference type="GO" id="GO:0006298">
    <property type="term" value="P:mismatch repair"/>
    <property type="evidence" value="ECO:0007669"/>
    <property type="project" value="TreeGrafter"/>
</dbReference>
<dbReference type="eggNOG" id="KOG2179">
    <property type="taxonomic scope" value="Eukaryota"/>
</dbReference>
<dbReference type="Pfam" id="PF10403">
    <property type="entry name" value="BHD_1"/>
    <property type="match status" value="1"/>
</dbReference>
<evidence type="ECO:0000256" key="4">
    <source>
        <dbReference type="ARBA" id="ARBA00023125"/>
    </source>
</evidence>
<dbReference type="Gene3D" id="2.20.20.110">
    <property type="entry name" value="Rad4, beta-hairpin domain BHD1"/>
    <property type="match status" value="1"/>
</dbReference>
<dbReference type="Gene3D" id="3.30.70.2460">
    <property type="entry name" value="Rad4, beta-hairpin domain BHD3"/>
    <property type="match status" value="1"/>
</dbReference>
<dbReference type="NCBIfam" id="TIGR00605">
    <property type="entry name" value="rad4"/>
    <property type="match status" value="1"/>
</dbReference>
<dbReference type="GeneID" id="34526959"/>
<dbReference type="GO" id="GO:0000111">
    <property type="term" value="C:nucleotide-excision repair factor 2 complex"/>
    <property type="evidence" value="ECO:0007669"/>
    <property type="project" value="EnsemblFungi"/>
</dbReference>
<dbReference type="Proteomes" id="UP000006310">
    <property type="component" value="Chromosome 7"/>
</dbReference>
<evidence type="ECO:0000256" key="3">
    <source>
        <dbReference type="ARBA" id="ARBA00022763"/>
    </source>
</evidence>
<keyword evidence="5" id="KW-0234">DNA repair</keyword>
<feature type="compositionally biased region" description="Basic residues" evidence="7">
    <location>
        <begin position="38"/>
        <end position="47"/>
    </location>
</feature>
<feature type="domain" description="Rad4 beta-hairpin" evidence="8">
    <location>
        <begin position="421"/>
        <end position="479"/>
    </location>
</feature>
<reference evidence="11 12" key="1">
    <citation type="journal article" date="2011" name="Proc. Natl. Acad. Sci. U.S.A.">
        <title>Evolutionary erosion of yeast sex chromosomes by mating-type switching accidents.</title>
        <authorList>
            <person name="Gordon J.L."/>
            <person name="Armisen D."/>
            <person name="Proux-Wera E."/>
            <person name="Oheigeartaigh S.S."/>
            <person name="Byrne K.P."/>
            <person name="Wolfe K.H."/>
        </authorList>
    </citation>
    <scope>NUCLEOTIDE SEQUENCE [LARGE SCALE GENOMIC DNA]</scope>
    <source>
        <strain evidence="12">ATCC MYA-139 / BCRC 22969 / CBS 8797 / CCRC 22969 / KCTC 17520 / NBRC 10181 / NCYC 3082</strain>
    </source>
</reference>
<dbReference type="GO" id="GO:0043161">
    <property type="term" value="P:proteasome-mediated ubiquitin-dependent protein catabolic process"/>
    <property type="evidence" value="ECO:0007669"/>
    <property type="project" value="EnsemblFungi"/>
</dbReference>
<feature type="region of interest" description="Disordered" evidence="7">
    <location>
        <begin position="662"/>
        <end position="700"/>
    </location>
</feature>
<sequence length="712" mass="82138">MNSELPKEYFDLVRSVLKEKRQEEGVRRDQEGESERRSLRRKRRRVQSRVSSASEVIDLDDDAGETPPRGSPEVIDLSDSPSISDEEVASDEFEDVTDPAIGDISVTVATGDRAAERREKVQQRNVCSPEEKQFRRTFHMLYLVCMMTHGCIRNDWCNDSKLMKRLTRLVPDKTYEMLHPAKDDEMILRSTRKLLDGLKKCMELWQTHWKIVRAYPGRGCYMPSWQEVHAGSTRQSVGLTRRQFVKNVLRGVGDVDVATQGFVALLRSCNLNARLVMSAQPPDFTNLKLRDDLSCEYADMTKFPLFWCEVWDKFSKRWITVDPMNLKTIEQVRHFSKLTPSGAPACKRNVMRYVIGYDRKRGCRDITRRYVRYLHGRTRKKRITKDLRGAQWFSLVVGSLNMRKQMRIDEYESHYFEQRDMDEGMPDNLQDLKNHPFYVAETDLRQNQILKPGCKECGYLKVSHKQDKVLKVYARRDVMDLKSARQWYNEGRILKTGARSKKVIKKARSQRRAFADDPPEEDERLYGEEDTEWYVAPLAAPDGTIKKNVYGNVEVFVDSMVPANCCLIRSPLAVKAARFIRVEHAPAVTEFRFERGHTVKPVISGVVVAQWFREAVLTAIDGIEYEQEEDQRRERELHALQGWNQLLLKIRIKANLNSAYGGVPHEEEETPAEAGGFFVPGNTTGAGHSADDDAQPDIDDEYADFLNEIDSS</sequence>
<dbReference type="Gene3D" id="3.30.60.290">
    <property type="entry name" value="Rad4, beta-hairpin domain BHD2"/>
    <property type="match status" value="1"/>
</dbReference>
<evidence type="ECO:0000259" key="9">
    <source>
        <dbReference type="SMART" id="SM01031"/>
    </source>
</evidence>
<feature type="domain" description="Rad4 beta-hairpin" evidence="10">
    <location>
        <begin position="545"/>
        <end position="620"/>
    </location>
</feature>
<dbReference type="GO" id="GO:0006265">
    <property type="term" value="P:DNA topological change"/>
    <property type="evidence" value="ECO:0007669"/>
    <property type="project" value="EnsemblFungi"/>
</dbReference>
<dbReference type="STRING" id="1071383.J7R8N5"/>
<dbReference type="GO" id="GO:1990165">
    <property type="term" value="F:single-strand break-containing DNA binding"/>
    <property type="evidence" value="ECO:0007669"/>
    <property type="project" value="EnsemblFungi"/>
</dbReference>
<dbReference type="GO" id="GO:0005829">
    <property type="term" value="C:cytosol"/>
    <property type="evidence" value="ECO:0007669"/>
    <property type="project" value="EnsemblFungi"/>
</dbReference>
<evidence type="ECO:0000256" key="2">
    <source>
        <dbReference type="ARBA" id="ARBA00009525"/>
    </source>
</evidence>
<dbReference type="InterPro" id="IPR036985">
    <property type="entry name" value="Transglutaminase-like_sf"/>
</dbReference>
<evidence type="ECO:0000313" key="12">
    <source>
        <dbReference type="Proteomes" id="UP000006310"/>
    </source>
</evidence>
<keyword evidence="6" id="KW-0539">Nucleus</keyword>
<evidence type="ECO:0000256" key="5">
    <source>
        <dbReference type="ARBA" id="ARBA00023204"/>
    </source>
</evidence>
<evidence type="ECO:0000256" key="6">
    <source>
        <dbReference type="ARBA" id="ARBA00023242"/>
    </source>
</evidence>
<dbReference type="HOGENOM" id="CLU_003639_1_2_1"/>
<keyword evidence="3" id="KW-0227">DNA damage</keyword>
<dbReference type="InterPro" id="IPR018328">
    <property type="entry name" value="Rad4_beta-hairpin_dom3"/>
</dbReference>
<reference evidence="12" key="2">
    <citation type="submission" date="2012-08" db="EMBL/GenBank/DDBJ databases">
        <title>Genome sequence of Kazachstania naganishii.</title>
        <authorList>
            <person name="Gordon J.L."/>
            <person name="Armisen D."/>
            <person name="Proux-Wera E."/>
            <person name="OhEigeartaigh S.S."/>
            <person name="Byrne K.P."/>
            <person name="Wolfe K.H."/>
        </authorList>
    </citation>
    <scope>NUCLEOTIDE SEQUENCE [LARGE SCALE GENOMIC DNA]</scope>
    <source>
        <strain evidence="12">ATCC MYA-139 / BCRC 22969 / CBS 8797 / CCRC 22969 / KCTC 17520 / NBRC 10181 / NCYC 3082</strain>
    </source>
</reference>